<evidence type="ECO:0000313" key="2">
    <source>
        <dbReference type="EMBL" id="KAH8377218.1"/>
    </source>
</evidence>
<reference evidence="2" key="1">
    <citation type="journal article" date="2021" name="Mol. Ecol. Resour.">
        <title>Phylogenomic analyses of the genus Drosophila reveals genomic signals of climate adaptation.</title>
        <authorList>
            <person name="Li F."/>
            <person name="Rane R.V."/>
            <person name="Luria V."/>
            <person name="Xiong Z."/>
            <person name="Chen J."/>
            <person name="Li Z."/>
            <person name="Catullo R.A."/>
            <person name="Griffin P.C."/>
            <person name="Schiffer M."/>
            <person name="Pearce S."/>
            <person name="Lee S.F."/>
            <person name="McElroy K."/>
            <person name="Stocker A."/>
            <person name="Shirriffs J."/>
            <person name="Cockerell F."/>
            <person name="Coppin C."/>
            <person name="Sgro C.M."/>
            <person name="Karger A."/>
            <person name="Cain J.W."/>
            <person name="Weber J.A."/>
            <person name="Santpere G."/>
            <person name="Kirschner M.W."/>
            <person name="Hoffmann A.A."/>
            <person name="Oakeshott J.G."/>
            <person name="Zhang G."/>
        </authorList>
    </citation>
    <scope>NUCLEOTIDE SEQUENCE</scope>
    <source>
        <strain evidence="2">BGI-SZ-2011g</strain>
    </source>
</reference>
<feature type="transmembrane region" description="Helical" evidence="1">
    <location>
        <begin position="252"/>
        <end position="274"/>
    </location>
</feature>
<evidence type="ECO:0000313" key="3">
    <source>
        <dbReference type="Proteomes" id="UP001200034"/>
    </source>
</evidence>
<sequence>RKMTKLQVIVHPVRKEFRRKRCGFDHDTPDDFVKSQWQTCTKSMAYLFYRWFMALFFIAVVVESMWPQADDESSYWLYFIYMTNWGIWMCMLTNLLGAILVTIWHYHPEYSDKLLNMQAWLSPFRIYWSMHIITLVLSIVITIIYWSILYDGKYSSIISAPKLLISCLLSSVANESALDATNVLTHGFNSICMFIDLWIVAHPLRLLHVFLPVVFGIVYAIFSYIYQMCGGINKKGKPYIYHVIDWSQPRSAFITVVGVLVLSCCIYALLFVFFKLRLFLSRSCRQGSFVLPTTSSKKSGKAVDDKEINQNGIQHSSSRISMVLGNYAGYENQAYAPSS</sequence>
<feature type="non-terminal residue" evidence="2">
    <location>
        <position position="1"/>
    </location>
</feature>
<dbReference type="GO" id="GO:0016020">
    <property type="term" value="C:membrane"/>
    <property type="evidence" value="ECO:0007669"/>
    <property type="project" value="TreeGrafter"/>
</dbReference>
<protein>
    <recommendedName>
        <fullName evidence="4">Protein rolling stone</fullName>
    </recommendedName>
</protein>
<dbReference type="PANTHER" id="PTHR12242:SF46">
    <property type="entry name" value="IP08657P-RELATED"/>
    <property type="match status" value="1"/>
</dbReference>
<proteinExistence type="predicted"/>
<keyword evidence="1" id="KW-0472">Membrane</keyword>
<feature type="non-terminal residue" evidence="2">
    <location>
        <position position="339"/>
    </location>
</feature>
<evidence type="ECO:0008006" key="4">
    <source>
        <dbReference type="Google" id="ProtNLM"/>
    </source>
</evidence>
<feature type="transmembrane region" description="Helical" evidence="1">
    <location>
        <begin position="47"/>
        <end position="66"/>
    </location>
</feature>
<dbReference type="Proteomes" id="UP001200034">
    <property type="component" value="Unassembled WGS sequence"/>
</dbReference>
<keyword evidence="1" id="KW-1133">Transmembrane helix</keyword>
<feature type="transmembrane region" description="Helical" evidence="1">
    <location>
        <begin position="126"/>
        <end position="148"/>
    </location>
</feature>
<name>A0AAD4K4C9_9MUSC</name>
<dbReference type="EMBL" id="JAJJHW010001127">
    <property type="protein sequence ID" value="KAH8377218.1"/>
    <property type="molecule type" value="Genomic_DNA"/>
</dbReference>
<dbReference type="PANTHER" id="PTHR12242">
    <property type="entry name" value="OS02G0130600 PROTEIN-RELATED"/>
    <property type="match status" value="1"/>
</dbReference>
<keyword evidence="1" id="KW-0812">Transmembrane</keyword>
<dbReference type="AlphaFoldDB" id="A0AAD4K4C9"/>
<dbReference type="Pfam" id="PF21534">
    <property type="entry name" value="Rost"/>
    <property type="match status" value="1"/>
</dbReference>
<accession>A0AAD4K4C9</accession>
<feature type="transmembrane region" description="Helical" evidence="1">
    <location>
        <begin position="86"/>
        <end position="106"/>
    </location>
</feature>
<comment type="caution">
    <text evidence="2">The sequence shown here is derived from an EMBL/GenBank/DDBJ whole genome shotgun (WGS) entry which is preliminary data.</text>
</comment>
<organism evidence="2 3">
    <name type="scientific">Drosophila rubida</name>
    <dbReference type="NCBI Taxonomy" id="30044"/>
    <lineage>
        <taxon>Eukaryota</taxon>
        <taxon>Metazoa</taxon>
        <taxon>Ecdysozoa</taxon>
        <taxon>Arthropoda</taxon>
        <taxon>Hexapoda</taxon>
        <taxon>Insecta</taxon>
        <taxon>Pterygota</taxon>
        <taxon>Neoptera</taxon>
        <taxon>Endopterygota</taxon>
        <taxon>Diptera</taxon>
        <taxon>Brachycera</taxon>
        <taxon>Muscomorpha</taxon>
        <taxon>Ephydroidea</taxon>
        <taxon>Drosophilidae</taxon>
        <taxon>Drosophila</taxon>
    </lineage>
</organism>
<keyword evidence="3" id="KW-1185">Reference proteome</keyword>
<feature type="transmembrane region" description="Helical" evidence="1">
    <location>
        <begin position="206"/>
        <end position="226"/>
    </location>
</feature>
<gene>
    <name evidence="2" type="ORF">KR093_004280</name>
</gene>
<dbReference type="InterPro" id="IPR049352">
    <property type="entry name" value="Rost"/>
</dbReference>
<evidence type="ECO:0000256" key="1">
    <source>
        <dbReference type="SAM" id="Phobius"/>
    </source>
</evidence>